<accession>A0A4Q1BCC4</accession>
<organism evidence="2 3">
    <name type="scientific">Tremella mesenterica</name>
    <name type="common">Jelly fungus</name>
    <dbReference type="NCBI Taxonomy" id="5217"/>
    <lineage>
        <taxon>Eukaryota</taxon>
        <taxon>Fungi</taxon>
        <taxon>Dikarya</taxon>
        <taxon>Basidiomycota</taxon>
        <taxon>Agaricomycotina</taxon>
        <taxon>Tremellomycetes</taxon>
        <taxon>Tremellales</taxon>
        <taxon>Tremellaceae</taxon>
        <taxon>Tremella</taxon>
    </lineage>
</organism>
<comment type="caution">
    <text evidence="2">The sequence shown here is derived from an EMBL/GenBank/DDBJ whole genome shotgun (WGS) entry which is preliminary data.</text>
</comment>
<sequence>MTKSHKVRSRAKDSETSKVLQRSTSAPTITEGGTLLPPVATPVHLEIWPYFVSKAKQNNLVYDYFGIASVIPSNISDECRNSYLTLERRIRMQIPICGPGACTPSRDGWYHRCSMMIADILSVPQSNNVTAVVYKNYDMSNSEHPVTKHWQTVTSRRFGNSEESTPVTIIMSPRGEKPFMIMTELMNSAIESLRQRTEQRVHMCVHSPLSAQLHSLIQVGEVQNAWELYSRRVVGAALSVYDDLIATGCLPEGSLNIQMHACWEKRQSLNSTRLEPYEGEKFGYCYCAMFTDN</sequence>
<evidence type="ECO:0000313" key="3">
    <source>
        <dbReference type="Proteomes" id="UP000289152"/>
    </source>
</evidence>
<evidence type="ECO:0000313" key="2">
    <source>
        <dbReference type="EMBL" id="RXK35344.1"/>
    </source>
</evidence>
<evidence type="ECO:0000256" key="1">
    <source>
        <dbReference type="SAM" id="MobiDB-lite"/>
    </source>
</evidence>
<dbReference type="InParanoid" id="A0A4Q1BCC4"/>
<dbReference type="Proteomes" id="UP000289152">
    <property type="component" value="Unassembled WGS sequence"/>
</dbReference>
<gene>
    <name evidence="2" type="ORF">M231_07395</name>
</gene>
<reference evidence="2 3" key="1">
    <citation type="submission" date="2016-06" db="EMBL/GenBank/DDBJ databases">
        <title>Evolution of pathogenesis and genome organization in the Tremellales.</title>
        <authorList>
            <person name="Cuomo C."/>
            <person name="Litvintseva A."/>
            <person name="Heitman J."/>
            <person name="Chen Y."/>
            <person name="Sun S."/>
            <person name="Springer D."/>
            <person name="Dromer F."/>
            <person name="Young S."/>
            <person name="Zeng Q."/>
            <person name="Chapman S."/>
            <person name="Gujja S."/>
            <person name="Saif S."/>
            <person name="Birren B."/>
        </authorList>
    </citation>
    <scope>NUCLEOTIDE SEQUENCE [LARGE SCALE GENOMIC DNA]</scope>
    <source>
        <strain evidence="2 3">ATCC 28783</strain>
    </source>
</reference>
<feature type="compositionally biased region" description="Polar residues" evidence="1">
    <location>
        <begin position="17"/>
        <end position="28"/>
    </location>
</feature>
<proteinExistence type="predicted"/>
<dbReference type="VEuPathDB" id="FungiDB:TREMEDRAFT_63284"/>
<protein>
    <submittedName>
        <fullName evidence="2">Uncharacterized protein</fullName>
    </submittedName>
</protein>
<feature type="region of interest" description="Disordered" evidence="1">
    <location>
        <begin position="1"/>
        <end position="32"/>
    </location>
</feature>
<dbReference type="EMBL" id="SDIL01000142">
    <property type="protein sequence ID" value="RXK35344.1"/>
    <property type="molecule type" value="Genomic_DNA"/>
</dbReference>
<dbReference type="AlphaFoldDB" id="A0A4Q1BCC4"/>
<name>A0A4Q1BCC4_TREME</name>
<keyword evidence="3" id="KW-1185">Reference proteome</keyword>